<keyword evidence="4" id="KW-0802">TPR repeat</keyword>
<evidence type="ECO:0000256" key="4">
    <source>
        <dbReference type="ARBA" id="ARBA00022803"/>
    </source>
</evidence>
<evidence type="ECO:0000313" key="6">
    <source>
        <dbReference type="Proteomes" id="UP001174909"/>
    </source>
</evidence>
<organism evidence="5 6">
    <name type="scientific">Geodia barretti</name>
    <name type="common">Barrett's horny sponge</name>
    <dbReference type="NCBI Taxonomy" id="519541"/>
    <lineage>
        <taxon>Eukaryota</taxon>
        <taxon>Metazoa</taxon>
        <taxon>Porifera</taxon>
        <taxon>Demospongiae</taxon>
        <taxon>Heteroscleromorpha</taxon>
        <taxon>Tetractinellida</taxon>
        <taxon>Astrophorina</taxon>
        <taxon>Geodiidae</taxon>
        <taxon>Geodia</taxon>
    </lineage>
</organism>
<evidence type="ECO:0000313" key="5">
    <source>
        <dbReference type="EMBL" id="CAI8016241.1"/>
    </source>
</evidence>
<comment type="caution">
    <text evidence="5">The sequence shown here is derived from an EMBL/GenBank/DDBJ whole genome shotgun (WGS) entry which is preliminary data.</text>
</comment>
<accession>A0AA35WGB2</accession>
<dbReference type="PANTHER" id="PTHR16263">
    <property type="entry name" value="TETRATRICOPEPTIDE REPEAT PROTEIN 38"/>
    <property type="match status" value="1"/>
</dbReference>
<dbReference type="InterPro" id="IPR011990">
    <property type="entry name" value="TPR-like_helical_dom_sf"/>
</dbReference>
<proteinExistence type="inferred from homology"/>
<sequence length="243" mass="27798">MVGNFEKMRNVLAGVLPRWDEDMPSYPFILGFFAFGLEQTNYKDRAEDVARKGLDMEKRNPWATHTLSHVIEEARPVQSGVELLTQTRENWLDSLIGSHINWHLALYYYGHVKVAKTALEGGALTEREERHVQALLAYAEGQLPSAIDHWAAILVNYPRDLLATHMLFVACKMLGMFARARDTLAALLPHWEKKEPLYPYLLAFYAFGLEETKYYGEAEKAAREAIELQRKTPFACHVMVVIS</sequence>
<evidence type="ECO:0000256" key="1">
    <source>
        <dbReference type="ARBA" id="ARBA00005857"/>
    </source>
</evidence>
<dbReference type="InterPro" id="IPR033891">
    <property type="entry name" value="TTC38"/>
</dbReference>
<dbReference type="SUPFAM" id="SSF48452">
    <property type="entry name" value="TPR-like"/>
    <property type="match status" value="1"/>
</dbReference>
<keyword evidence="6" id="KW-1185">Reference proteome</keyword>
<dbReference type="Gene3D" id="1.25.40.10">
    <property type="entry name" value="Tetratricopeptide repeat domain"/>
    <property type="match status" value="1"/>
</dbReference>
<keyword evidence="3" id="KW-0677">Repeat</keyword>
<protein>
    <recommendedName>
        <fullName evidence="2">Tetratricopeptide repeat protein 38</fullName>
    </recommendedName>
</protein>
<gene>
    <name evidence="5" type="ORF">GBAR_LOCUS9969</name>
</gene>
<evidence type="ECO:0000256" key="3">
    <source>
        <dbReference type="ARBA" id="ARBA00022737"/>
    </source>
</evidence>
<comment type="similarity">
    <text evidence="1">Belongs to the TTC38 family.</text>
</comment>
<dbReference type="Proteomes" id="UP001174909">
    <property type="component" value="Unassembled WGS sequence"/>
</dbReference>
<reference evidence="5" key="1">
    <citation type="submission" date="2023-03" db="EMBL/GenBank/DDBJ databases">
        <authorList>
            <person name="Steffen K."/>
            <person name="Cardenas P."/>
        </authorList>
    </citation>
    <scope>NUCLEOTIDE SEQUENCE</scope>
</reference>
<dbReference type="PANTHER" id="PTHR16263:SF4">
    <property type="entry name" value="TETRATRICOPEPTIDE REPEAT PROTEIN 38"/>
    <property type="match status" value="1"/>
</dbReference>
<name>A0AA35WGB2_GEOBA</name>
<evidence type="ECO:0000256" key="2">
    <source>
        <dbReference type="ARBA" id="ARBA00019992"/>
    </source>
</evidence>
<dbReference type="AlphaFoldDB" id="A0AA35WGB2"/>
<dbReference type="EMBL" id="CASHTH010001506">
    <property type="protein sequence ID" value="CAI8016241.1"/>
    <property type="molecule type" value="Genomic_DNA"/>
</dbReference>